<feature type="transmembrane region" description="Helical" evidence="1">
    <location>
        <begin position="6"/>
        <end position="25"/>
    </location>
</feature>
<organism evidence="2">
    <name type="scientific">freshwater metagenome</name>
    <dbReference type="NCBI Taxonomy" id="449393"/>
    <lineage>
        <taxon>unclassified sequences</taxon>
        <taxon>metagenomes</taxon>
        <taxon>ecological metagenomes</taxon>
    </lineage>
</organism>
<proteinExistence type="predicted"/>
<evidence type="ECO:0000313" key="2">
    <source>
        <dbReference type="EMBL" id="CAB4337113.1"/>
    </source>
</evidence>
<keyword evidence="1" id="KW-0812">Transmembrane</keyword>
<keyword evidence="1" id="KW-1133">Transmembrane helix</keyword>
<sequence>MNWQLYFSIALFAILAILISLRFRISSRYEREDKKDTEISNWKSLDLGIDPTEEEK</sequence>
<keyword evidence="1" id="KW-0472">Membrane</keyword>
<gene>
    <name evidence="2" type="ORF">UFOPK3775_00628</name>
</gene>
<dbReference type="AlphaFoldDB" id="A0A6J5ZC39"/>
<name>A0A6J5ZC39_9ZZZZ</name>
<reference evidence="2" key="1">
    <citation type="submission" date="2020-05" db="EMBL/GenBank/DDBJ databases">
        <authorList>
            <person name="Chiriac C."/>
            <person name="Salcher M."/>
            <person name="Ghai R."/>
            <person name="Kavagutti S V."/>
        </authorList>
    </citation>
    <scope>NUCLEOTIDE SEQUENCE</scope>
</reference>
<protein>
    <submittedName>
        <fullName evidence="2">Unannotated protein</fullName>
    </submittedName>
</protein>
<evidence type="ECO:0000256" key="1">
    <source>
        <dbReference type="SAM" id="Phobius"/>
    </source>
</evidence>
<dbReference type="EMBL" id="CAESAK010000068">
    <property type="protein sequence ID" value="CAB4337113.1"/>
    <property type="molecule type" value="Genomic_DNA"/>
</dbReference>
<accession>A0A6J5ZC39</accession>